<dbReference type="InterPro" id="IPR036505">
    <property type="entry name" value="Amidase/PGRP_sf"/>
</dbReference>
<evidence type="ECO:0000256" key="1">
    <source>
        <dbReference type="ARBA" id="ARBA00007553"/>
    </source>
</evidence>
<sequence>MCHNRNGTCQEDNLPCSGHYVNNHCSGHASRRCCLPSESHVQDSGYCSNVKVISRDSWGARRPSSILPISTPVPLFFIHHTAGHTCFETNQCIQALKGIQNYHIDSRGYNDIGYSFLIGQDGNVYEGRGWNSQGAHTKNHNDHSFAASFMGNFMSHLPVQKALDAAQALIECGVAKGYIEGDYSLYGHRDVKATSCPGDSLYNHIRAWPHYNTVPPTLE</sequence>
<evidence type="ECO:0008006" key="6">
    <source>
        <dbReference type="Google" id="ProtNLM"/>
    </source>
</evidence>
<dbReference type="InterPro" id="IPR002502">
    <property type="entry name" value="Amidase_domain"/>
</dbReference>
<dbReference type="Proteomes" id="UP001217089">
    <property type="component" value="Unassembled WGS sequence"/>
</dbReference>
<keyword evidence="5" id="KW-1185">Reference proteome</keyword>
<dbReference type="SMART" id="SM00701">
    <property type="entry name" value="PGRP"/>
    <property type="match status" value="1"/>
</dbReference>
<dbReference type="SUPFAM" id="SSF55846">
    <property type="entry name" value="N-acetylmuramoyl-L-alanine amidase-like"/>
    <property type="match status" value="1"/>
</dbReference>
<organism evidence="4 5">
    <name type="scientific">Tegillarca granosa</name>
    <name type="common">Malaysian cockle</name>
    <name type="synonym">Anadara granosa</name>
    <dbReference type="NCBI Taxonomy" id="220873"/>
    <lineage>
        <taxon>Eukaryota</taxon>
        <taxon>Metazoa</taxon>
        <taxon>Spiralia</taxon>
        <taxon>Lophotrochozoa</taxon>
        <taxon>Mollusca</taxon>
        <taxon>Bivalvia</taxon>
        <taxon>Autobranchia</taxon>
        <taxon>Pteriomorphia</taxon>
        <taxon>Arcoida</taxon>
        <taxon>Arcoidea</taxon>
        <taxon>Arcidae</taxon>
        <taxon>Tegillarca</taxon>
    </lineage>
</organism>
<dbReference type="Pfam" id="PF01510">
    <property type="entry name" value="Amidase_2"/>
    <property type="match status" value="1"/>
</dbReference>
<evidence type="ECO:0000313" key="4">
    <source>
        <dbReference type="EMBL" id="KAJ8317122.1"/>
    </source>
</evidence>
<dbReference type="InterPro" id="IPR006619">
    <property type="entry name" value="PGRP_domain_met/bac"/>
</dbReference>
<dbReference type="CDD" id="cd06583">
    <property type="entry name" value="PGRP"/>
    <property type="match status" value="1"/>
</dbReference>
<dbReference type="SMART" id="SM00644">
    <property type="entry name" value="Ami_2"/>
    <property type="match status" value="1"/>
</dbReference>
<evidence type="ECO:0000259" key="2">
    <source>
        <dbReference type="SMART" id="SM00644"/>
    </source>
</evidence>
<feature type="domain" description="N-acetylmuramoyl-L-alanine amidase" evidence="2">
    <location>
        <begin position="62"/>
        <end position="198"/>
    </location>
</feature>
<gene>
    <name evidence="4" type="ORF">KUTeg_005026</name>
</gene>
<name>A0ABQ9FIK7_TEGGR</name>
<comment type="similarity">
    <text evidence="1">Belongs to the N-acetylmuramoyl-L-alanine amidase 2 family.</text>
</comment>
<comment type="caution">
    <text evidence="4">The sequence shown here is derived from an EMBL/GenBank/DDBJ whole genome shotgun (WGS) entry which is preliminary data.</text>
</comment>
<dbReference type="PANTHER" id="PTHR11022:SF41">
    <property type="entry name" value="PEPTIDOGLYCAN-RECOGNITION PROTEIN LC-RELATED"/>
    <property type="match status" value="1"/>
</dbReference>
<reference evidence="4 5" key="1">
    <citation type="submission" date="2022-12" db="EMBL/GenBank/DDBJ databases">
        <title>Chromosome-level genome of Tegillarca granosa.</title>
        <authorList>
            <person name="Kim J."/>
        </authorList>
    </citation>
    <scope>NUCLEOTIDE SEQUENCE [LARGE SCALE GENOMIC DNA]</scope>
    <source>
        <strain evidence="4">Teg-2019</strain>
        <tissue evidence="4">Adductor muscle</tissue>
    </source>
</reference>
<dbReference type="EMBL" id="JARBDR010000246">
    <property type="protein sequence ID" value="KAJ8317122.1"/>
    <property type="molecule type" value="Genomic_DNA"/>
</dbReference>
<evidence type="ECO:0000259" key="3">
    <source>
        <dbReference type="SMART" id="SM00701"/>
    </source>
</evidence>
<protein>
    <recommendedName>
        <fullName evidence="6">Peptidoglycan-recognition protein</fullName>
    </recommendedName>
</protein>
<proteinExistence type="inferred from homology"/>
<feature type="domain" description="Peptidoglycan recognition protein family" evidence="3">
    <location>
        <begin position="50"/>
        <end position="192"/>
    </location>
</feature>
<dbReference type="Gene3D" id="3.40.80.10">
    <property type="entry name" value="Peptidoglycan recognition protein-like"/>
    <property type="match status" value="1"/>
</dbReference>
<dbReference type="InterPro" id="IPR015510">
    <property type="entry name" value="PGRP"/>
</dbReference>
<accession>A0ABQ9FIK7</accession>
<evidence type="ECO:0000313" key="5">
    <source>
        <dbReference type="Proteomes" id="UP001217089"/>
    </source>
</evidence>
<dbReference type="PANTHER" id="PTHR11022">
    <property type="entry name" value="PEPTIDOGLYCAN RECOGNITION PROTEIN"/>
    <property type="match status" value="1"/>
</dbReference>